<gene>
    <name evidence="2" type="ORF">CAL24_18045</name>
</gene>
<comment type="caution">
    <text evidence="2">The sequence shown here is derived from an EMBL/GenBank/DDBJ whole genome shotgun (WGS) entry which is preliminary data.</text>
</comment>
<organism evidence="2 3">
    <name type="scientific">Bordetella genomosp. 2</name>
    <dbReference type="NCBI Taxonomy" id="1983456"/>
    <lineage>
        <taxon>Bacteria</taxon>
        <taxon>Pseudomonadati</taxon>
        <taxon>Pseudomonadota</taxon>
        <taxon>Betaproteobacteria</taxon>
        <taxon>Burkholderiales</taxon>
        <taxon>Alcaligenaceae</taxon>
        <taxon>Bordetella</taxon>
    </lineage>
</organism>
<name>A0A261VIT8_9BORD</name>
<keyword evidence="3" id="KW-1185">Reference proteome</keyword>
<proteinExistence type="predicted"/>
<feature type="compositionally biased region" description="Low complexity" evidence="1">
    <location>
        <begin position="1"/>
        <end position="11"/>
    </location>
</feature>
<accession>A0A261VIT8</accession>
<feature type="compositionally biased region" description="Basic residues" evidence="1">
    <location>
        <begin position="12"/>
        <end position="21"/>
    </location>
</feature>
<evidence type="ECO:0000313" key="2">
    <source>
        <dbReference type="EMBL" id="OZI73747.1"/>
    </source>
</evidence>
<feature type="region of interest" description="Disordered" evidence="1">
    <location>
        <begin position="1"/>
        <end position="54"/>
    </location>
</feature>
<dbReference type="Proteomes" id="UP000215633">
    <property type="component" value="Unassembled WGS sequence"/>
</dbReference>
<evidence type="ECO:0000256" key="1">
    <source>
        <dbReference type="SAM" id="MobiDB-lite"/>
    </source>
</evidence>
<reference evidence="3" key="1">
    <citation type="submission" date="2017-05" db="EMBL/GenBank/DDBJ databases">
        <title>Complete and WGS of Bordetella genogroups.</title>
        <authorList>
            <person name="Spilker T."/>
            <person name="Lipuma J."/>
        </authorList>
    </citation>
    <scope>NUCLEOTIDE SEQUENCE [LARGE SCALE GENOMIC DNA]</scope>
    <source>
        <strain evidence="3">AU8256</strain>
    </source>
</reference>
<evidence type="ECO:0000313" key="3">
    <source>
        <dbReference type="Proteomes" id="UP000215633"/>
    </source>
</evidence>
<sequence length="89" mass="9672">MGRPRLPVGPGRPRRSARARHQAPSAPCGGCPRSNWPPRPHRQARAHSISGRGTRGLMSACQCQGMVSRVGVRHPMHAVSTRKTVHRGV</sequence>
<protein>
    <submittedName>
        <fullName evidence="2">Uncharacterized protein</fullName>
    </submittedName>
</protein>
<dbReference type="AlphaFoldDB" id="A0A261VIT8"/>
<dbReference type="EMBL" id="NEVT01000007">
    <property type="protein sequence ID" value="OZI73747.1"/>
    <property type="molecule type" value="Genomic_DNA"/>
</dbReference>